<comment type="caution">
    <text evidence="2">The sequence shown here is derived from an EMBL/GenBank/DDBJ whole genome shotgun (WGS) entry which is preliminary data.</text>
</comment>
<keyword evidence="1" id="KW-1133">Transmembrane helix</keyword>
<organism evidence="2 3">
    <name type="scientific">Falsiroseomonas bella</name>
    <dbReference type="NCBI Taxonomy" id="2184016"/>
    <lineage>
        <taxon>Bacteria</taxon>
        <taxon>Pseudomonadati</taxon>
        <taxon>Pseudomonadota</taxon>
        <taxon>Alphaproteobacteria</taxon>
        <taxon>Acetobacterales</taxon>
        <taxon>Roseomonadaceae</taxon>
        <taxon>Falsiroseomonas</taxon>
    </lineage>
</organism>
<accession>A0A317FDP9</accession>
<dbReference type="Proteomes" id="UP000245765">
    <property type="component" value="Unassembled WGS sequence"/>
</dbReference>
<evidence type="ECO:0000313" key="3">
    <source>
        <dbReference type="Proteomes" id="UP000245765"/>
    </source>
</evidence>
<protein>
    <submittedName>
        <fullName evidence="2">Exopolysaccharide biosynthesis protein</fullName>
    </submittedName>
</protein>
<gene>
    <name evidence="2" type="ORF">DFH01_16070</name>
</gene>
<proteinExistence type="predicted"/>
<sequence length="189" mass="19315">MGDMTAVSDVSVGALADRFGVAASGALLLLLSIPAFLPIPLPTGIPAGIAVALLGAQLALGRPRPWLPGWLRRFTLRRDQVAQGLGRLFGVLRRCGLRLRRRLPGAVGADGAPRPLPGAVLVACGIVIVLPIPFGNQLPSLAVAAIGLGMLRRDGLFVLAGYGFAAAALAWTAVLLVAGTSIVAPLLPA</sequence>
<dbReference type="AlphaFoldDB" id="A0A317FDP9"/>
<dbReference type="PANTHER" id="PTHR41795:SF1">
    <property type="entry name" value="EXOPOLYSACCHARIDE SYNTHESIS PROTEIN"/>
    <property type="match status" value="1"/>
</dbReference>
<dbReference type="EMBL" id="QGNA01000003">
    <property type="protein sequence ID" value="PWS36653.1"/>
    <property type="molecule type" value="Genomic_DNA"/>
</dbReference>
<dbReference type="Pfam" id="PF06055">
    <property type="entry name" value="ExoD"/>
    <property type="match status" value="1"/>
</dbReference>
<keyword evidence="1" id="KW-0812">Transmembrane</keyword>
<keyword evidence="3" id="KW-1185">Reference proteome</keyword>
<name>A0A317FDP9_9PROT</name>
<dbReference type="InterPro" id="IPR010331">
    <property type="entry name" value="ExoD"/>
</dbReference>
<feature type="transmembrane region" description="Helical" evidence="1">
    <location>
        <begin position="44"/>
        <end position="61"/>
    </location>
</feature>
<evidence type="ECO:0000256" key="1">
    <source>
        <dbReference type="SAM" id="Phobius"/>
    </source>
</evidence>
<reference evidence="3" key="1">
    <citation type="submission" date="2018-05" db="EMBL/GenBank/DDBJ databases">
        <authorList>
            <person name="Du Z."/>
            <person name="Wang X."/>
        </authorList>
    </citation>
    <scope>NUCLEOTIDE SEQUENCE [LARGE SCALE GENOMIC DNA]</scope>
    <source>
        <strain evidence="3">CQN31</strain>
    </source>
</reference>
<dbReference type="PIRSF" id="PIRSF033239">
    <property type="entry name" value="ExoD"/>
    <property type="match status" value="1"/>
</dbReference>
<feature type="transmembrane region" description="Helical" evidence="1">
    <location>
        <begin position="20"/>
        <end position="37"/>
    </location>
</feature>
<keyword evidence="1" id="KW-0472">Membrane</keyword>
<dbReference type="PANTHER" id="PTHR41795">
    <property type="entry name" value="EXOPOLYSACCHARIDE SYNTHESIS PROTEIN"/>
    <property type="match status" value="1"/>
</dbReference>
<evidence type="ECO:0000313" key="2">
    <source>
        <dbReference type="EMBL" id="PWS36653.1"/>
    </source>
</evidence>
<feature type="transmembrane region" description="Helical" evidence="1">
    <location>
        <begin position="116"/>
        <end position="135"/>
    </location>
</feature>
<feature type="transmembrane region" description="Helical" evidence="1">
    <location>
        <begin position="156"/>
        <end position="184"/>
    </location>
</feature>